<evidence type="ECO:0000259" key="7">
    <source>
        <dbReference type="Pfam" id="PF12862"/>
    </source>
</evidence>
<dbReference type="GO" id="GO:0070979">
    <property type="term" value="P:protein K11-linked ubiquitination"/>
    <property type="evidence" value="ECO:0007669"/>
    <property type="project" value="TreeGrafter"/>
</dbReference>
<dbReference type="InterPro" id="IPR026000">
    <property type="entry name" value="Apc5_dom"/>
</dbReference>
<evidence type="ECO:0000256" key="1">
    <source>
        <dbReference type="ARBA" id="ARBA00007450"/>
    </source>
</evidence>
<dbReference type="Proteomes" id="UP001163046">
    <property type="component" value="Unassembled WGS sequence"/>
</dbReference>
<evidence type="ECO:0000313" key="8">
    <source>
        <dbReference type="EMBL" id="KAJ7372326.1"/>
    </source>
</evidence>
<keyword evidence="6" id="KW-0131">Cell cycle</keyword>
<comment type="caution">
    <text evidence="8">The sequence shown here is derived from an EMBL/GenBank/DDBJ whole genome shotgun (WGS) entry which is preliminary data.</text>
</comment>
<dbReference type="InterPro" id="IPR037679">
    <property type="entry name" value="Apc5"/>
</dbReference>
<dbReference type="GO" id="GO:0031145">
    <property type="term" value="P:anaphase-promoting complex-dependent catabolic process"/>
    <property type="evidence" value="ECO:0007669"/>
    <property type="project" value="TreeGrafter"/>
</dbReference>
<accession>A0A9X0CR24</accession>
<dbReference type="GO" id="GO:0051301">
    <property type="term" value="P:cell division"/>
    <property type="evidence" value="ECO:0007669"/>
    <property type="project" value="UniProtKB-KW"/>
</dbReference>
<comment type="similarity">
    <text evidence="1">Belongs to the APC5 family.</text>
</comment>
<gene>
    <name evidence="8" type="primary">ANAPC5_2</name>
    <name evidence="8" type="ORF">OS493_019770</name>
</gene>
<dbReference type="PANTHER" id="PTHR12830">
    <property type="entry name" value="ANAPHASE-PROMOTING COMPLEX SUBUNIT 5"/>
    <property type="match status" value="1"/>
</dbReference>
<name>A0A9X0CR24_9CNID</name>
<keyword evidence="4" id="KW-0498">Mitosis</keyword>
<evidence type="ECO:0000256" key="6">
    <source>
        <dbReference type="ARBA" id="ARBA00023306"/>
    </source>
</evidence>
<evidence type="ECO:0000256" key="5">
    <source>
        <dbReference type="ARBA" id="ARBA00022786"/>
    </source>
</evidence>
<proteinExistence type="inferred from homology"/>
<dbReference type="OrthoDB" id="2504561at2759"/>
<keyword evidence="9" id="KW-1185">Reference proteome</keyword>
<reference evidence="8" key="1">
    <citation type="submission" date="2023-01" db="EMBL/GenBank/DDBJ databases">
        <title>Genome assembly of the deep-sea coral Lophelia pertusa.</title>
        <authorList>
            <person name="Herrera S."/>
            <person name="Cordes E."/>
        </authorList>
    </citation>
    <scope>NUCLEOTIDE SEQUENCE</scope>
    <source>
        <strain evidence="8">USNM1676648</strain>
        <tissue evidence="8">Polyp</tissue>
    </source>
</reference>
<evidence type="ECO:0000256" key="4">
    <source>
        <dbReference type="ARBA" id="ARBA00022776"/>
    </source>
</evidence>
<organism evidence="8 9">
    <name type="scientific">Desmophyllum pertusum</name>
    <dbReference type="NCBI Taxonomy" id="174260"/>
    <lineage>
        <taxon>Eukaryota</taxon>
        <taxon>Metazoa</taxon>
        <taxon>Cnidaria</taxon>
        <taxon>Anthozoa</taxon>
        <taxon>Hexacorallia</taxon>
        <taxon>Scleractinia</taxon>
        <taxon>Caryophylliina</taxon>
        <taxon>Caryophylliidae</taxon>
        <taxon>Desmophyllum</taxon>
    </lineage>
</organism>
<dbReference type="GO" id="GO:0045842">
    <property type="term" value="P:positive regulation of mitotic metaphase/anaphase transition"/>
    <property type="evidence" value="ECO:0007669"/>
    <property type="project" value="TreeGrafter"/>
</dbReference>
<dbReference type="EMBL" id="MU826837">
    <property type="protein sequence ID" value="KAJ7372326.1"/>
    <property type="molecule type" value="Genomic_DNA"/>
</dbReference>
<evidence type="ECO:0000313" key="9">
    <source>
        <dbReference type="Proteomes" id="UP001163046"/>
    </source>
</evidence>
<evidence type="ECO:0000256" key="2">
    <source>
        <dbReference type="ARBA" id="ARBA00016066"/>
    </source>
</evidence>
<feature type="domain" description="Anaphase-promoting complex subunit 5" evidence="7">
    <location>
        <begin position="46"/>
        <end position="123"/>
    </location>
</feature>
<dbReference type="AlphaFoldDB" id="A0A9X0CR24"/>
<dbReference type="Pfam" id="PF12862">
    <property type="entry name" value="ANAPC5"/>
    <property type="match status" value="1"/>
</dbReference>
<keyword evidence="3" id="KW-0132">Cell division</keyword>
<dbReference type="GO" id="GO:0005680">
    <property type="term" value="C:anaphase-promoting complex"/>
    <property type="evidence" value="ECO:0007669"/>
    <property type="project" value="InterPro"/>
</dbReference>
<evidence type="ECO:0000256" key="3">
    <source>
        <dbReference type="ARBA" id="ARBA00022618"/>
    </source>
</evidence>
<keyword evidence="5" id="KW-0833">Ubl conjugation pathway</keyword>
<dbReference type="PANTHER" id="PTHR12830:SF9">
    <property type="entry name" value="ANAPHASE-PROMOTING COMPLEX SUBUNIT 5"/>
    <property type="match status" value="1"/>
</dbReference>
<sequence>MQSTEEEALPPPELQSRITDILTASPNIAEGITHHTVYVSTYLQQHYTSFLNCLRTKEFKEALDSLYHYFDRQQWQGESAIKIASDSEEIEAERCHRFRYAALNLAALHCRFGHRQEALAAFKGSHSNSTGDK</sequence>
<protein>
    <recommendedName>
        <fullName evidence="2">Anaphase-promoting complex subunit 5</fullName>
    </recommendedName>
</protein>